<comment type="caution">
    <text evidence="6">The sequence shown here is derived from an EMBL/GenBank/DDBJ whole genome shotgun (WGS) entry which is preliminary data.</text>
</comment>
<dbReference type="PANTHER" id="PTHR43214:SF43">
    <property type="entry name" value="TWO-COMPONENT RESPONSE REGULATOR"/>
    <property type="match status" value="1"/>
</dbReference>
<evidence type="ECO:0000256" key="1">
    <source>
        <dbReference type="ARBA" id="ARBA00022553"/>
    </source>
</evidence>
<dbReference type="OrthoDB" id="9797341at2"/>
<keyword evidence="7" id="KW-1185">Reference proteome</keyword>
<accession>A0A2M9CT48</accession>
<name>A0A2M9CT48_9BACT</name>
<dbReference type="CDD" id="cd06170">
    <property type="entry name" value="LuxR_C_like"/>
    <property type="match status" value="1"/>
</dbReference>
<evidence type="ECO:0000313" key="6">
    <source>
        <dbReference type="EMBL" id="PJJ75041.1"/>
    </source>
</evidence>
<dbReference type="Pfam" id="PF00072">
    <property type="entry name" value="Response_reg"/>
    <property type="match status" value="1"/>
</dbReference>
<gene>
    <name evidence="6" type="ORF">BXY57_0609</name>
</gene>
<dbReference type="RefSeq" id="WP_100313702.1">
    <property type="nucleotide sequence ID" value="NZ_PGFG01000001.1"/>
</dbReference>
<organism evidence="6 7">
    <name type="scientific">Thermoflavifilum aggregans</name>
    <dbReference type="NCBI Taxonomy" id="454188"/>
    <lineage>
        <taxon>Bacteria</taxon>
        <taxon>Pseudomonadati</taxon>
        <taxon>Bacteroidota</taxon>
        <taxon>Chitinophagia</taxon>
        <taxon>Chitinophagales</taxon>
        <taxon>Chitinophagaceae</taxon>
        <taxon>Thermoflavifilum</taxon>
    </lineage>
</organism>
<dbReference type="InterPro" id="IPR001789">
    <property type="entry name" value="Sig_transdc_resp-reg_receiver"/>
</dbReference>
<dbReference type="PROSITE" id="PS00622">
    <property type="entry name" value="HTH_LUXR_1"/>
    <property type="match status" value="1"/>
</dbReference>
<dbReference type="InterPro" id="IPR058245">
    <property type="entry name" value="NreC/VraR/RcsB-like_REC"/>
</dbReference>
<evidence type="ECO:0000259" key="5">
    <source>
        <dbReference type="PROSITE" id="PS50110"/>
    </source>
</evidence>
<dbReference type="PRINTS" id="PR00038">
    <property type="entry name" value="HTHLUXR"/>
</dbReference>
<dbReference type="SUPFAM" id="SSF46894">
    <property type="entry name" value="C-terminal effector domain of the bipartite response regulators"/>
    <property type="match status" value="1"/>
</dbReference>
<dbReference type="InterPro" id="IPR039420">
    <property type="entry name" value="WalR-like"/>
</dbReference>
<dbReference type="GO" id="GO:0003677">
    <property type="term" value="F:DNA binding"/>
    <property type="evidence" value="ECO:0007669"/>
    <property type="project" value="UniProtKB-KW"/>
</dbReference>
<feature type="domain" description="Response regulatory" evidence="5">
    <location>
        <begin position="3"/>
        <end position="119"/>
    </location>
</feature>
<keyword evidence="1 3" id="KW-0597">Phosphoprotein</keyword>
<dbReference type="InterPro" id="IPR016032">
    <property type="entry name" value="Sig_transdc_resp-reg_C-effctor"/>
</dbReference>
<sequence length="209" mass="23326">MIKVFITDDHYMVVEGIRSLLMNEHDIELIGSASTVASCKAFLAHQLPDVLLLDISLPDGNGIDLCKELKQKYPGLYILGLSTFNQASYISEMMDNGASGYVLKNATQKELTEAIRLAHIGKTYMAFEVAKTLHTAKLETNDKIILSRREKEVLNLIKNGFTNTEIAATLHLSVNTVDTYRKSLLTKLDAKNTADLVRLAFMYKLISLE</sequence>
<dbReference type="SMART" id="SM00448">
    <property type="entry name" value="REC"/>
    <property type="match status" value="1"/>
</dbReference>
<dbReference type="EMBL" id="PGFG01000001">
    <property type="protein sequence ID" value="PJJ75041.1"/>
    <property type="molecule type" value="Genomic_DNA"/>
</dbReference>
<dbReference type="PROSITE" id="PS50043">
    <property type="entry name" value="HTH_LUXR_2"/>
    <property type="match status" value="1"/>
</dbReference>
<evidence type="ECO:0000256" key="3">
    <source>
        <dbReference type="PROSITE-ProRule" id="PRU00169"/>
    </source>
</evidence>
<dbReference type="InterPro" id="IPR011006">
    <property type="entry name" value="CheY-like_superfamily"/>
</dbReference>
<dbReference type="AlphaFoldDB" id="A0A2M9CT48"/>
<evidence type="ECO:0000256" key="2">
    <source>
        <dbReference type="ARBA" id="ARBA00023125"/>
    </source>
</evidence>
<evidence type="ECO:0000313" key="7">
    <source>
        <dbReference type="Proteomes" id="UP000230000"/>
    </source>
</evidence>
<dbReference type="CDD" id="cd17535">
    <property type="entry name" value="REC_NarL-like"/>
    <property type="match status" value="1"/>
</dbReference>
<dbReference type="PANTHER" id="PTHR43214">
    <property type="entry name" value="TWO-COMPONENT RESPONSE REGULATOR"/>
    <property type="match status" value="1"/>
</dbReference>
<feature type="modified residue" description="4-aspartylphosphate" evidence="3">
    <location>
        <position position="54"/>
    </location>
</feature>
<dbReference type="PROSITE" id="PS50110">
    <property type="entry name" value="RESPONSE_REGULATORY"/>
    <property type="match status" value="1"/>
</dbReference>
<protein>
    <submittedName>
        <fullName evidence="6">LuxR family two component transcriptional regulator</fullName>
    </submittedName>
</protein>
<dbReference type="Pfam" id="PF00196">
    <property type="entry name" value="GerE"/>
    <property type="match status" value="1"/>
</dbReference>
<reference evidence="6 7" key="1">
    <citation type="submission" date="2017-11" db="EMBL/GenBank/DDBJ databases">
        <title>Genomic Encyclopedia of Archaeal and Bacterial Type Strains, Phase II (KMG-II): From Individual Species to Whole Genera.</title>
        <authorList>
            <person name="Goeker M."/>
        </authorList>
    </citation>
    <scope>NUCLEOTIDE SEQUENCE [LARGE SCALE GENOMIC DNA]</scope>
    <source>
        <strain evidence="6 7">DSM 27268</strain>
    </source>
</reference>
<dbReference type="SMART" id="SM00421">
    <property type="entry name" value="HTH_LUXR"/>
    <property type="match status" value="1"/>
</dbReference>
<dbReference type="GO" id="GO:0000160">
    <property type="term" value="P:phosphorelay signal transduction system"/>
    <property type="evidence" value="ECO:0007669"/>
    <property type="project" value="InterPro"/>
</dbReference>
<feature type="domain" description="HTH luxR-type" evidence="4">
    <location>
        <begin position="139"/>
        <end position="204"/>
    </location>
</feature>
<dbReference type="GO" id="GO:0006355">
    <property type="term" value="P:regulation of DNA-templated transcription"/>
    <property type="evidence" value="ECO:0007669"/>
    <property type="project" value="InterPro"/>
</dbReference>
<evidence type="ECO:0000259" key="4">
    <source>
        <dbReference type="PROSITE" id="PS50043"/>
    </source>
</evidence>
<dbReference type="SUPFAM" id="SSF52172">
    <property type="entry name" value="CheY-like"/>
    <property type="match status" value="1"/>
</dbReference>
<proteinExistence type="predicted"/>
<dbReference type="InterPro" id="IPR000792">
    <property type="entry name" value="Tscrpt_reg_LuxR_C"/>
</dbReference>
<dbReference type="Gene3D" id="3.40.50.2300">
    <property type="match status" value="1"/>
</dbReference>
<keyword evidence="2" id="KW-0238">DNA-binding</keyword>
<dbReference type="Proteomes" id="UP000230000">
    <property type="component" value="Unassembled WGS sequence"/>
</dbReference>